<dbReference type="Proteomes" id="UP001454036">
    <property type="component" value="Unassembled WGS sequence"/>
</dbReference>
<organism evidence="2 3">
    <name type="scientific">Lithospermum erythrorhizon</name>
    <name type="common">Purple gromwell</name>
    <name type="synonym">Lithospermum officinale var. erythrorhizon</name>
    <dbReference type="NCBI Taxonomy" id="34254"/>
    <lineage>
        <taxon>Eukaryota</taxon>
        <taxon>Viridiplantae</taxon>
        <taxon>Streptophyta</taxon>
        <taxon>Embryophyta</taxon>
        <taxon>Tracheophyta</taxon>
        <taxon>Spermatophyta</taxon>
        <taxon>Magnoliopsida</taxon>
        <taxon>eudicotyledons</taxon>
        <taxon>Gunneridae</taxon>
        <taxon>Pentapetalae</taxon>
        <taxon>asterids</taxon>
        <taxon>lamiids</taxon>
        <taxon>Boraginales</taxon>
        <taxon>Boraginaceae</taxon>
        <taxon>Boraginoideae</taxon>
        <taxon>Lithospermeae</taxon>
        <taxon>Lithospermum</taxon>
    </lineage>
</organism>
<keyword evidence="3" id="KW-1185">Reference proteome</keyword>
<name>A0AAV3RBR1_LITER</name>
<evidence type="ECO:0000313" key="3">
    <source>
        <dbReference type="Proteomes" id="UP001454036"/>
    </source>
</evidence>
<gene>
    <name evidence="2" type="ORF">LIER_41598</name>
</gene>
<dbReference type="EMBL" id="BAABME010026394">
    <property type="protein sequence ID" value="GAA0173827.1"/>
    <property type="molecule type" value="Genomic_DNA"/>
</dbReference>
<evidence type="ECO:0000256" key="1">
    <source>
        <dbReference type="SAM" id="MobiDB-lite"/>
    </source>
</evidence>
<reference evidence="2 3" key="1">
    <citation type="submission" date="2024-01" db="EMBL/GenBank/DDBJ databases">
        <title>The complete chloroplast genome sequence of Lithospermum erythrorhizon: insights into the phylogenetic relationship among Boraginaceae species and the maternal lineages of purple gromwells.</title>
        <authorList>
            <person name="Okada T."/>
            <person name="Watanabe K."/>
        </authorList>
    </citation>
    <scope>NUCLEOTIDE SEQUENCE [LARGE SCALE GENOMIC DNA]</scope>
</reference>
<proteinExistence type="predicted"/>
<evidence type="ECO:0000313" key="2">
    <source>
        <dbReference type="EMBL" id="GAA0173827.1"/>
    </source>
</evidence>
<dbReference type="AlphaFoldDB" id="A0AAV3RBR1"/>
<feature type="region of interest" description="Disordered" evidence="1">
    <location>
        <begin position="41"/>
        <end position="77"/>
    </location>
</feature>
<protein>
    <submittedName>
        <fullName evidence="2">Uncharacterized protein</fullName>
    </submittedName>
</protein>
<feature type="region of interest" description="Disordered" evidence="1">
    <location>
        <begin position="121"/>
        <end position="141"/>
    </location>
</feature>
<accession>A0AAV3RBR1</accession>
<comment type="caution">
    <text evidence="2">The sequence shown here is derived from an EMBL/GenBank/DDBJ whole genome shotgun (WGS) entry which is preliminary data.</text>
</comment>
<sequence>MHTTLVQLVCLFYRRLKSFTTMEFILQADVLADWKPESPEMFGDIEELGPNSRNQGRARTGNAQSQKPAAHPPPQAKAAVAIQAKRFIVDHDNNGDLYNLCHGYLEAAIQVQGKYDQERIEKQEEKEKTTREEDSRGRFLI</sequence>